<dbReference type="InterPro" id="IPR013103">
    <property type="entry name" value="RVT_2"/>
</dbReference>
<keyword evidence="2" id="KW-0479">Metal-binding</keyword>
<dbReference type="Pfam" id="PF07727">
    <property type="entry name" value="RVT_2"/>
    <property type="match status" value="1"/>
</dbReference>
<feature type="compositionally biased region" description="Basic and acidic residues" evidence="3">
    <location>
        <begin position="701"/>
        <end position="716"/>
    </location>
</feature>
<dbReference type="InterPro" id="IPR054722">
    <property type="entry name" value="PolX-like_BBD"/>
</dbReference>
<dbReference type="GO" id="GO:0003676">
    <property type="term" value="F:nucleic acid binding"/>
    <property type="evidence" value="ECO:0007669"/>
    <property type="project" value="InterPro"/>
</dbReference>
<keyword evidence="1" id="KW-0645">Protease</keyword>
<dbReference type="Gene3D" id="4.10.60.10">
    <property type="entry name" value="Zinc finger, CCHC-type"/>
    <property type="match status" value="1"/>
</dbReference>
<accession>A0A6L2L147</accession>
<feature type="compositionally biased region" description="Basic and acidic residues" evidence="3">
    <location>
        <begin position="1173"/>
        <end position="1187"/>
    </location>
</feature>
<dbReference type="SUPFAM" id="SSF56672">
    <property type="entry name" value="DNA/RNA polymerases"/>
    <property type="match status" value="1"/>
</dbReference>
<dbReference type="GO" id="GO:0004190">
    <property type="term" value="F:aspartic-type endopeptidase activity"/>
    <property type="evidence" value="ECO:0007669"/>
    <property type="project" value="UniProtKB-KW"/>
</dbReference>
<keyword evidence="1" id="KW-0064">Aspartyl protease</keyword>
<dbReference type="SMART" id="SM00343">
    <property type="entry name" value="ZnF_C2HC"/>
    <property type="match status" value="1"/>
</dbReference>
<feature type="compositionally biased region" description="Polar residues" evidence="3">
    <location>
        <begin position="721"/>
        <end position="738"/>
    </location>
</feature>
<feature type="compositionally biased region" description="Polar residues" evidence="3">
    <location>
        <begin position="42"/>
        <end position="62"/>
    </location>
</feature>
<dbReference type="PROSITE" id="PS50158">
    <property type="entry name" value="ZF_CCHC"/>
    <property type="match status" value="1"/>
</dbReference>
<dbReference type="SUPFAM" id="SSF57756">
    <property type="entry name" value="Retrovirus zinc finger-like domains"/>
    <property type="match status" value="1"/>
</dbReference>
<keyword evidence="1" id="KW-0378">Hydrolase</keyword>
<feature type="region of interest" description="Disordered" evidence="3">
    <location>
        <begin position="701"/>
        <end position="738"/>
    </location>
</feature>
<gene>
    <name evidence="5" type="ORF">Tci_027184</name>
</gene>
<name>A0A6L2L147_TANCI</name>
<dbReference type="InterPro" id="IPR001878">
    <property type="entry name" value="Znf_CCHC"/>
</dbReference>
<dbReference type="PANTHER" id="PTHR11439:SF495">
    <property type="entry name" value="REVERSE TRANSCRIPTASE, RNA-DEPENDENT DNA POLYMERASE-RELATED"/>
    <property type="match status" value="1"/>
</dbReference>
<sequence>MLIFPVLTKFKPYKYDQSTSTDRPIFLNDDEDHPVQNKKSPKNSSEENVVSKTNQEPQQDSNIHQLIKECSIEVPEEQKQKMENTMFDLVKICHHKQFLFIHDDVDDLIETALDSKLLLINSNSQRLDKKEQEVKNVVEQPAERGNRSIQSLQNFKVVHKSVTSFKNTSHSSIHSIAHIQSTKEPEHLLSMGYEHFSITPETESDEVTESNAENLLPIQSKCEVTLEDEIERDMPAKDDYEINFDKLDPHYFNVESDFVESLLNRDTFIDFSSKFYFSGELAQIKPEIPKSDFDFEEEIHLIENLLYDNLFPRPPEELNAEIADTIIESIPLLPIPVQDGNSQQEEIDIVTSSDDVLPPSIENVAVDPEGDVRFLEELLIDVSILSHKSFDSNFEDNPSISRPPLKPPDIESFFDLKPVVIAEEISDKLNKDKCFEPGREINVSTKIEDDDYFPFMFVIRFFLPYFIFPEISPLLLSAESEDTIFDPVPLPKDKLIQGSSRAHDSKMRIEQYFLMTDYSLWEVILNGYSLARTRVIEGVIQPVASTTAEQSLPTEWRTHTLIWRNKTYLEEQSLDDLFNSFKIYKAEVKSPSSTSTSTQNIAFVSSQTTDITNDQVSVVASISAASAKKHVYALPNMDTSSNDVIYSFFASQSKSPQLDNDDLKQIDVDDLEEMDLKWQIAMLTVECYNCHRKGHYARECRSPKDTRKNGAADPQRRNVPVETSTSKGNSSTICQNDTSKSPKACAILTKSTLVPITTARPVTVVVPKPHVTRPRQAKTLVTKPHSPPRRNINRSPSPKASTFPLKVTAAKAPMVNAVKGVQGNWLWKPKCPILDHVSRNTSASMTLKRFDYNDALGRSKSDKGVINSGCSRHMAGNMSYLSNFEDLNGRYVTFGGNPNGGKISSKGKIRTGKLDFDDVYFVKELRFNLFSVSQMCDKKNSVLFTDTKYLVLSLMFKLPDENQVLLRVPRENNMYNVDLEKIVPSKDLTCLFAKATLNETLIEAARTMLADSLLPIPFWAEVVNTACYVQNRVLVTKPQNKTHYELLIGRTPSIGFMRPFGCHVTIFNTLDPLGSGPTWLFDIDTLTQTMNYQSVTAGNQSNASSDVHEQFDAEKAGEDNAQKYVLFPIWSFGSTNPQNTDDDTAFGGMKPEFEERKPESEVYVSPSSGAQIKKHDDKTKREAKGKSLVESSTGYRNLSAKFEDFFDNSINEVNAADSSVPVVGQISTNNTNTFSATGPSNTVVSPTHGKSSYMNTSQYPDDPNMPELEDITYSDDKEDVGAYVNFNKLETSITVSPISTTKVHKDHHEELLQFKMQKVWVLYDLPNGKRAIGTKWVFRNKKDERGIVVRNKARLVAQGNTQEEGIDYKEVFASVARIEAISLFLAYASFMGFMVYQIDVKSAFLYETIKEEVYVCQPPGLEDPDYPDKVYKVVKAIYGLHQDPRAWYETLANYLLENSFQKGKIDQTLFIKRKKGDILLVYIYVDDIIFGSTNKDLCKAFEKLLKDKFQMSSMGELTFFLGLQVKQNPDGIFISQDKYVAKILRKFGLTDGKSASTLIDTEKPLLKDLDGENVDVNTYRSMNGSLMYLTSSRPDIMFAVCACACFQVTPKASHLHAVKRIFRYLKDKPHLGLWYLKDSPFNLVAYSDSDYAGASLDRKSTIGGCQFLGCRLISWQCKKLIVATVSSKFLLFENVDCLPNEEIFTELSGMGRKFNFSKYIFDSLIMNVDSSTKFYMYPQSLQLMIRAQVGDLSLHSTKYLSSALTRKVFAYMQRVRKGFSKVDTPLFEGMIVAQQDDDVVDEGVASVAVDDVPATDVVDIAKEVAVDAVIEKNDDEVETAKHQEVVEVVTSAKLMTEVVTGASVTITATTTPLTTAAITAMEEEDSKALKIASESQARKAAKKQKLDEEVEELKRHLQIVPNDEDDVYTEATPLALTVPVVDYAIHTENNKPYFMIIRADGTHQLFLSF</sequence>
<comment type="caution">
    <text evidence="5">The sequence shown here is derived from an EMBL/GenBank/DDBJ whole genome shotgun (WGS) entry which is preliminary data.</text>
</comment>
<proteinExistence type="predicted"/>
<dbReference type="InterPro" id="IPR043502">
    <property type="entry name" value="DNA/RNA_pol_sf"/>
</dbReference>
<dbReference type="PANTHER" id="PTHR11439">
    <property type="entry name" value="GAG-POL-RELATED RETROTRANSPOSON"/>
    <property type="match status" value="1"/>
</dbReference>
<organism evidence="5">
    <name type="scientific">Tanacetum cinerariifolium</name>
    <name type="common">Dalmatian daisy</name>
    <name type="synonym">Chrysanthemum cinerariifolium</name>
    <dbReference type="NCBI Taxonomy" id="118510"/>
    <lineage>
        <taxon>Eukaryota</taxon>
        <taxon>Viridiplantae</taxon>
        <taxon>Streptophyta</taxon>
        <taxon>Embryophyta</taxon>
        <taxon>Tracheophyta</taxon>
        <taxon>Spermatophyta</taxon>
        <taxon>Magnoliopsida</taxon>
        <taxon>eudicotyledons</taxon>
        <taxon>Gunneridae</taxon>
        <taxon>Pentapetalae</taxon>
        <taxon>asterids</taxon>
        <taxon>campanulids</taxon>
        <taxon>Asterales</taxon>
        <taxon>Asteraceae</taxon>
        <taxon>Asteroideae</taxon>
        <taxon>Anthemideae</taxon>
        <taxon>Anthemidinae</taxon>
        <taxon>Tanacetum</taxon>
    </lineage>
</organism>
<reference evidence="5" key="1">
    <citation type="journal article" date="2019" name="Sci. Rep.">
        <title>Draft genome of Tanacetum cinerariifolium, the natural source of mosquito coil.</title>
        <authorList>
            <person name="Yamashiro T."/>
            <person name="Shiraishi A."/>
            <person name="Satake H."/>
            <person name="Nakayama K."/>
        </authorList>
    </citation>
    <scope>NUCLEOTIDE SEQUENCE</scope>
</reference>
<feature type="region of interest" description="Disordered" evidence="3">
    <location>
        <begin position="1153"/>
        <end position="1190"/>
    </location>
</feature>
<feature type="region of interest" description="Disordered" evidence="3">
    <location>
        <begin position="781"/>
        <end position="801"/>
    </location>
</feature>
<keyword evidence="2" id="KW-0863">Zinc-finger</keyword>
<protein>
    <submittedName>
        <fullName evidence="5">Putative ribonuclease H-like domain-containing protein</fullName>
    </submittedName>
</protein>
<evidence type="ECO:0000259" key="4">
    <source>
        <dbReference type="PROSITE" id="PS50158"/>
    </source>
</evidence>
<dbReference type="InterPro" id="IPR036875">
    <property type="entry name" value="Znf_CCHC_sf"/>
</dbReference>
<dbReference type="GO" id="GO:0008270">
    <property type="term" value="F:zinc ion binding"/>
    <property type="evidence" value="ECO:0007669"/>
    <property type="project" value="UniProtKB-KW"/>
</dbReference>
<dbReference type="EMBL" id="BKCJ010003458">
    <property type="protein sequence ID" value="GEU55206.1"/>
    <property type="molecule type" value="Genomic_DNA"/>
</dbReference>
<evidence type="ECO:0000256" key="1">
    <source>
        <dbReference type="ARBA" id="ARBA00022750"/>
    </source>
</evidence>
<evidence type="ECO:0000256" key="2">
    <source>
        <dbReference type="PROSITE-ProRule" id="PRU00047"/>
    </source>
</evidence>
<dbReference type="Pfam" id="PF22936">
    <property type="entry name" value="Pol_BBD"/>
    <property type="match status" value="1"/>
</dbReference>
<evidence type="ECO:0000256" key="3">
    <source>
        <dbReference type="SAM" id="MobiDB-lite"/>
    </source>
</evidence>
<keyword evidence="2" id="KW-0862">Zinc</keyword>
<feature type="region of interest" description="Disordered" evidence="3">
    <location>
        <begin position="21"/>
        <end position="62"/>
    </location>
</feature>
<evidence type="ECO:0000313" key="5">
    <source>
        <dbReference type="EMBL" id="GEU55206.1"/>
    </source>
</evidence>
<feature type="domain" description="CCHC-type" evidence="4">
    <location>
        <begin position="687"/>
        <end position="702"/>
    </location>
</feature>